<keyword evidence="3" id="KW-1185">Reference proteome</keyword>
<feature type="compositionally biased region" description="Low complexity" evidence="1">
    <location>
        <begin position="118"/>
        <end position="138"/>
    </location>
</feature>
<feature type="region of interest" description="Disordered" evidence="1">
    <location>
        <begin position="1"/>
        <end position="50"/>
    </location>
</feature>
<gene>
    <name evidence="2" type="ORF">K505DRAFT_372845</name>
</gene>
<accession>A0A6A6XK39</accession>
<evidence type="ECO:0000256" key="1">
    <source>
        <dbReference type="SAM" id="MobiDB-lite"/>
    </source>
</evidence>
<feature type="compositionally biased region" description="Polar residues" evidence="1">
    <location>
        <begin position="102"/>
        <end position="111"/>
    </location>
</feature>
<dbReference type="AlphaFoldDB" id="A0A6A6XK39"/>
<sequence length="218" mass="23954">MAMLKSFRAGWKRKRSSKKNNSAIADPDNRPIISNPIPKPPPPPINAAPHRINYAQPYRIPYAVPYPVAAEKKNPGVRRRLTVYFKKDTQPAVTVTPILHPNSASPTNSVGPLSPAFSSQSEKSMLSSSSRESTLLKRSSVRVPTRGKSVKMPARPKSLRRASGDLLSVYTFLGGQETISADPKNRRASRFYMDTQYQSLASPTSPAVPSIPSWATAR</sequence>
<feature type="region of interest" description="Disordered" evidence="1">
    <location>
        <begin position="97"/>
        <end position="157"/>
    </location>
</feature>
<feature type="compositionally biased region" description="Pro residues" evidence="1">
    <location>
        <begin position="37"/>
        <end position="46"/>
    </location>
</feature>
<evidence type="ECO:0000313" key="2">
    <source>
        <dbReference type="EMBL" id="KAF2796900.1"/>
    </source>
</evidence>
<proteinExistence type="predicted"/>
<reference evidence="2" key="1">
    <citation type="journal article" date="2020" name="Stud. Mycol.">
        <title>101 Dothideomycetes genomes: a test case for predicting lifestyles and emergence of pathogens.</title>
        <authorList>
            <person name="Haridas S."/>
            <person name="Albert R."/>
            <person name="Binder M."/>
            <person name="Bloem J."/>
            <person name="Labutti K."/>
            <person name="Salamov A."/>
            <person name="Andreopoulos B."/>
            <person name="Baker S."/>
            <person name="Barry K."/>
            <person name="Bills G."/>
            <person name="Bluhm B."/>
            <person name="Cannon C."/>
            <person name="Castanera R."/>
            <person name="Culley D."/>
            <person name="Daum C."/>
            <person name="Ezra D."/>
            <person name="Gonzalez J."/>
            <person name="Henrissat B."/>
            <person name="Kuo A."/>
            <person name="Liang C."/>
            <person name="Lipzen A."/>
            <person name="Lutzoni F."/>
            <person name="Magnuson J."/>
            <person name="Mondo S."/>
            <person name="Nolan M."/>
            <person name="Ohm R."/>
            <person name="Pangilinan J."/>
            <person name="Park H.-J."/>
            <person name="Ramirez L."/>
            <person name="Alfaro M."/>
            <person name="Sun H."/>
            <person name="Tritt A."/>
            <person name="Yoshinaga Y."/>
            <person name="Zwiers L.-H."/>
            <person name="Turgeon B."/>
            <person name="Goodwin S."/>
            <person name="Spatafora J."/>
            <person name="Crous P."/>
            <person name="Grigoriev I."/>
        </authorList>
    </citation>
    <scope>NUCLEOTIDE SEQUENCE</scope>
    <source>
        <strain evidence="2">CBS 109.77</strain>
    </source>
</reference>
<dbReference type="EMBL" id="MU001819">
    <property type="protein sequence ID" value="KAF2796900.1"/>
    <property type="molecule type" value="Genomic_DNA"/>
</dbReference>
<dbReference type="Proteomes" id="UP000799757">
    <property type="component" value="Unassembled WGS sequence"/>
</dbReference>
<name>A0A6A6XK39_9PLEO</name>
<evidence type="ECO:0000313" key="3">
    <source>
        <dbReference type="Proteomes" id="UP000799757"/>
    </source>
</evidence>
<protein>
    <submittedName>
        <fullName evidence="2">Uncharacterized protein</fullName>
    </submittedName>
</protein>
<organism evidence="2 3">
    <name type="scientific">Melanomma pulvis-pyrius CBS 109.77</name>
    <dbReference type="NCBI Taxonomy" id="1314802"/>
    <lineage>
        <taxon>Eukaryota</taxon>
        <taxon>Fungi</taxon>
        <taxon>Dikarya</taxon>
        <taxon>Ascomycota</taxon>
        <taxon>Pezizomycotina</taxon>
        <taxon>Dothideomycetes</taxon>
        <taxon>Pleosporomycetidae</taxon>
        <taxon>Pleosporales</taxon>
        <taxon>Melanommataceae</taxon>
        <taxon>Melanomma</taxon>
    </lineage>
</organism>